<reference evidence="1 2" key="1">
    <citation type="submission" date="2019-07" db="EMBL/GenBank/DDBJ databases">
        <authorList>
            <person name="Kim J."/>
        </authorList>
    </citation>
    <scope>NUCLEOTIDE SEQUENCE [LARGE SCALE GENOMIC DNA]</scope>
    <source>
        <strain evidence="1 2">JC52</strain>
    </source>
</reference>
<comment type="caution">
    <text evidence="1">The sequence shown here is derived from an EMBL/GenBank/DDBJ whole genome shotgun (WGS) entry which is preliminary data.</text>
</comment>
<dbReference type="EMBL" id="VNJI01000038">
    <property type="protein sequence ID" value="TVY07342.1"/>
    <property type="molecule type" value="Genomic_DNA"/>
</dbReference>
<proteinExistence type="predicted"/>
<dbReference type="AlphaFoldDB" id="A0A559K5D8"/>
<keyword evidence="2" id="KW-1185">Reference proteome</keyword>
<dbReference type="Proteomes" id="UP000317036">
    <property type="component" value="Unassembled WGS sequence"/>
</dbReference>
<evidence type="ECO:0000313" key="2">
    <source>
        <dbReference type="Proteomes" id="UP000317036"/>
    </source>
</evidence>
<organism evidence="1 2">
    <name type="scientific">Paenibacillus cremeus</name>
    <dbReference type="NCBI Taxonomy" id="2163881"/>
    <lineage>
        <taxon>Bacteria</taxon>
        <taxon>Bacillati</taxon>
        <taxon>Bacillota</taxon>
        <taxon>Bacilli</taxon>
        <taxon>Bacillales</taxon>
        <taxon>Paenibacillaceae</taxon>
        <taxon>Paenibacillus</taxon>
    </lineage>
</organism>
<protein>
    <submittedName>
        <fullName evidence="1">Uncharacterized protein</fullName>
    </submittedName>
</protein>
<name>A0A559K5D8_9BACL</name>
<gene>
    <name evidence="1" type="ORF">FPZ49_24165</name>
</gene>
<evidence type="ECO:0000313" key="1">
    <source>
        <dbReference type="EMBL" id="TVY07342.1"/>
    </source>
</evidence>
<accession>A0A559K5D8</accession>
<dbReference type="RefSeq" id="WP_144851858.1">
    <property type="nucleotide sequence ID" value="NZ_VNJI01000038.1"/>
</dbReference>
<sequence length="219" mass="25984">MAKTFRNTHDDNTFIFKIIRINLPRYFENIENKFLNLSVTTYYEEIHDMIKNYIQIEQSKKIEKEMKLQAWDWAADKILYGNLRKWVPDEALKQMQSLTIKPFNDPQTGTAKMFGAKYKRVKEHRMVFATDDHERETLVLNDKVLLSELLNRLGVAYPAEMIIGNGQNGREGVIGFRFLNLIDPIAYEEEWKRSMKHFFQSVRDRLEQQSDSDEDGEHQ</sequence>
<dbReference type="OrthoDB" id="3784230at2"/>